<gene>
    <name evidence="2" type="ORF">TCLT_LOCUS1524</name>
</gene>
<proteinExistence type="predicted"/>
<evidence type="ECO:0000256" key="1">
    <source>
        <dbReference type="SAM" id="MobiDB-lite"/>
    </source>
</evidence>
<organism evidence="4">
    <name type="scientific">Thelazia callipaeda</name>
    <name type="common">Oriental eyeworm</name>
    <name type="synonym">Parasitic nematode</name>
    <dbReference type="NCBI Taxonomy" id="103827"/>
    <lineage>
        <taxon>Eukaryota</taxon>
        <taxon>Metazoa</taxon>
        <taxon>Ecdysozoa</taxon>
        <taxon>Nematoda</taxon>
        <taxon>Chromadorea</taxon>
        <taxon>Rhabditida</taxon>
        <taxon>Spirurina</taxon>
        <taxon>Spiruromorpha</taxon>
        <taxon>Thelazioidea</taxon>
        <taxon>Thelaziidae</taxon>
        <taxon>Thelazia</taxon>
    </lineage>
</organism>
<feature type="region of interest" description="Disordered" evidence="1">
    <location>
        <begin position="1"/>
        <end position="27"/>
    </location>
</feature>
<dbReference type="AlphaFoldDB" id="A0A0N5CMY2"/>
<dbReference type="EMBL" id="UYYF01000203">
    <property type="protein sequence ID" value="VDM97014.1"/>
    <property type="molecule type" value="Genomic_DNA"/>
</dbReference>
<dbReference type="Proteomes" id="UP000276776">
    <property type="component" value="Unassembled WGS sequence"/>
</dbReference>
<evidence type="ECO:0000313" key="2">
    <source>
        <dbReference type="EMBL" id="VDM97014.1"/>
    </source>
</evidence>
<evidence type="ECO:0000313" key="4">
    <source>
        <dbReference type="WBParaSite" id="TCLT_0000152301-mRNA-1"/>
    </source>
</evidence>
<accession>A0A0N5CMY2</accession>
<dbReference type="WBParaSite" id="TCLT_0000152301-mRNA-1">
    <property type="protein sequence ID" value="TCLT_0000152301-mRNA-1"/>
    <property type="gene ID" value="TCLT_0000152301"/>
</dbReference>
<protein>
    <submittedName>
        <fullName evidence="4">Transposase</fullName>
    </submittedName>
</protein>
<reference evidence="4" key="1">
    <citation type="submission" date="2017-02" db="UniProtKB">
        <authorList>
            <consortium name="WormBaseParasite"/>
        </authorList>
    </citation>
    <scope>IDENTIFICATION</scope>
</reference>
<name>A0A0N5CMY2_THECL</name>
<keyword evidence="3" id="KW-1185">Reference proteome</keyword>
<dbReference type="STRING" id="103827.A0A0N5CMY2"/>
<feature type="compositionally biased region" description="Basic residues" evidence="1">
    <location>
        <begin position="16"/>
        <end position="27"/>
    </location>
</feature>
<reference evidence="2 3" key="2">
    <citation type="submission" date="2018-11" db="EMBL/GenBank/DDBJ databases">
        <authorList>
            <consortium name="Pathogen Informatics"/>
        </authorList>
    </citation>
    <scope>NUCLEOTIDE SEQUENCE [LARGE SCALE GENOMIC DNA]</scope>
</reference>
<evidence type="ECO:0000313" key="3">
    <source>
        <dbReference type="Proteomes" id="UP000276776"/>
    </source>
</evidence>
<sequence length="62" mass="7605">MHHLSNTDYKKLSKAERRKRRRATPKYRNLHASRERFLLKLNTELLYITHNLLNNYNIVIQL</sequence>